<comment type="caution">
    <text evidence="2">The sequence shown here is derived from an EMBL/GenBank/DDBJ whole genome shotgun (WGS) entry which is preliminary data.</text>
</comment>
<keyword evidence="3" id="KW-1185">Reference proteome</keyword>
<feature type="compositionally biased region" description="Basic and acidic residues" evidence="1">
    <location>
        <begin position="266"/>
        <end position="283"/>
    </location>
</feature>
<dbReference type="Proteomes" id="UP001273209">
    <property type="component" value="Unassembled WGS sequence"/>
</dbReference>
<dbReference type="EMBL" id="JAWRVG010000017">
    <property type="protein sequence ID" value="KAK4074577.1"/>
    <property type="molecule type" value="Genomic_DNA"/>
</dbReference>
<protein>
    <submittedName>
        <fullName evidence="2">Uncharacterized protein</fullName>
    </submittedName>
</protein>
<dbReference type="AlphaFoldDB" id="A0AAE1IDS9"/>
<evidence type="ECO:0000313" key="3">
    <source>
        <dbReference type="Proteomes" id="UP001273209"/>
    </source>
</evidence>
<dbReference type="PANTHER" id="PTHR35391">
    <property type="entry name" value="C2H2-TYPE DOMAIN-CONTAINING PROTEIN-RELATED"/>
    <property type="match status" value="1"/>
</dbReference>
<evidence type="ECO:0000313" key="2">
    <source>
        <dbReference type="EMBL" id="KAK4074577.1"/>
    </source>
</evidence>
<sequence>MLHITHLSSRRFFRPPWAWNLFLPKNPPKYNPQRLEMERPTNWRDIRSAALDCKQLFEACLEQIAEPRTASLLGKFARISCWRATDQMHRVYAWLYGMDVEAEEGLSLDHCLSNNKGVRDEVINRLRELFHSLQYVIQIARIKDDENRDVRGNYNPDNLATDLLNAQRSLEKNIAELYKLGETIQKPPSITGLLDTVRALVAKQQLNFGMGGIPHGILQHLYPTTPFNLRRLLAKSIQQRYFDIKGRGERQRATRRLLASKNGQMEIRDDGPELRESITRKDQDDDTSTSTADGFTAQTSGTNPPTLQVDEFRRRLGAEWQHVALSTTSSVAVGDISYPQPPRLLGNGESSQATCHCCYESYPHSEFQDAAWWRRHVDHDLRPYVCLMRKCTADHKSFGEFKLWFEHMEDYHSSSWIAILNGELKSLCDIDTIQNYSRCLKSSNTLAEKEFAYLDPTTFALFAEFTLATFSRSLASQVICDILGKHKGKEI</sequence>
<dbReference type="RefSeq" id="XP_062755998.1">
    <property type="nucleotide sequence ID" value="XM_062899658.1"/>
</dbReference>
<reference evidence="2" key="1">
    <citation type="submission" date="2023-11" db="EMBL/GenBank/DDBJ databases">
        <title>The genome sequences of three competitors of mushroom-forming fungi.</title>
        <authorList>
            <person name="Beijen E."/>
            <person name="Ohm R.A."/>
        </authorList>
    </citation>
    <scope>NUCLEOTIDE SEQUENCE</scope>
    <source>
        <strain evidence="2">CBS 100526</strain>
    </source>
</reference>
<dbReference type="GeneID" id="87919563"/>
<gene>
    <name evidence="2" type="ORF">Triagg1_5173</name>
</gene>
<organism evidence="2 3">
    <name type="scientific">Trichoderma aggressivum f. europaeum</name>
    <dbReference type="NCBI Taxonomy" id="173218"/>
    <lineage>
        <taxon>Eukaryota</taxon>
        <taxon>Fungi</taxon>
        <taxon>Dikarya</taxon>
        <taxon>Ascomycota</taxon>
        <taxon>Pezizomycotina</taxon>
        <taxon>Sordariomycetes</taxon>
        <taxon>Hypocreomycetidae</taxon>
        <taxon>Hypocreales</taxon>
        <taxon>Hypocreaceae</taxon>
        <taxon>Trichoderma</taxon>
    </lineage>
</organism>
<feature type="compositionally biased region" description="Polar residues" evidence="1">
    <location>
        <begin position="297"/>
        <end position="306"/>
    </location>
</feature>
<feature type="region of interest" description="Disordered" evidence="1">
    <location>
        <begin position="256"/>
        <end position="307"/>
    </location>
</feature>
<proteinExistence type="predicted"/>
<accession>A0AAE1IDS9</accession>
<name>A0AAE1IDS9_9HYPO</name>
<dbReference type="PANTHER" id="PTHR35391:SF5">
    <property type="entry name" value="DUF6590 DOMAIN-CONTAINING PROTEIN"/>
    <property type="match status" value="1"/>
</dbReference>
<evidence type="ECO:0000256" key="1">
    <source>
        <dbReference type="SAM" id="MobiDB-lite"/>
    </source>
</evidence>